<evidence type="ECO:0000256" key="3">
    <source>
        <dbReference type="SAM" id="MobiDB-lite"/>
    </source>
</evidence>
<dbReference type="InterPro" id="IPR040389">
    <property type="entry name" value="SMR"/>
</dbReference>
<reference evidence="4 6" key="2">
    <citation type="journal article" date="2018" name="Plant J.">
        <title>The Physcomitrella patens chromosome-scale assembly reveals moss genome structure and evolution.</title>
        <authorList>
            <person name="Lang D."/>
            <person name="Ullrich K.K."/>
            <person name="Murat F."/>
            <person name="Fuchs J."/>
            <person name="Jenkins J."/>
            <person name="Haas F.B."/>
            <person name="Piednoel M."/>
            <person name="Gundlach H."/>
            <person name="Van Bel M."/>
            <person name="Meyberg R."/>
            <person name="Vives C."/>
            <person name="Morata J."/>
            <person name="Symeonidi A."/>
            <person name="Hiss M."/>
            <person name="Muchero W."/>
            <person name="Kamisugi Y."/>
            <person name="Saleh O."/>
            <person name="Blanc G."/>
            <person name="Decker E.L."/>
            <person name="van Gessel N."/>
            <person name="Grimwood J."/>
            <person name="Hayes R.D."/>
            <person name="Graham S.W."/>
            <person name="Gunter L.E."/>
            <person name="McDaniel S.F."/>
            <person name="Hoernstein S.N.W."/>
            <person name="Larsson A."/>
            <person name="Li F.W."/>
            <person name="Perroud P.F."/>
            <person name="Phillips J."/>
            <person name="Ranjan P."/>
            <person name="Rokshar D.S."/>
            <person name="Rothfels C.J."/>
            <person name="Schneider L."/>
            <person name="Shu S."/>
            <person name="Stevenson D.W."/>
            <person name="Thummler F."/>
            <person name="Tillich M."/>
            <person name="Villarreal Aguilar J.C."/>
            <person name="Widiez T."/>
            <person name="Wong G.K."/>
            <person name="Wymore A."/>
            <person name="Zhang Y."/>
            <person name="Zimmer A.D."/>
            <person name="Quatrano R.S."/>
            <person name="Mayer K.F.X."/>
            <person name="Goodstein D."/>
            <person name="Casacuberta J.M."/>
            <person name="Vandepoele K."/>
            <person name="Reski R."/>
            <person name="Cuming A.C."/>
            <person name="Tuskan G.A."/>
            <person name="Maumus F."/>
            <person name="Salse J."/>
            <person name="Schmutz J."/>
            <person name="Rensing S.A."/>
        </authorList>
    </citation>
    <scope>NUCLEOTIDE SEQUENCE [LARGE SCALE GENOMIC DNA]</scope>
    <source>
        <strain evidence="5 6">cv. Gransden 2004</strain>
    </source>
</reference>
<keyword evidence="1" id="KW-0649">Protein kinase inhibitor</keyword>
<evidence type="ECO:0000256" key="1">
    <source>
        <dbReference type="ARBA" id="ARBA00023013"/>
    </source>
</evidence>
<feature type="compositionally biased region" description="Polar residues" evidence="3">
    <location>
        <begin position="40"/>
        <end position="54"/>
    </location>
</feature>
<evidence type="ECO:0000313" key="6">
    <source>
        <dbReference type="Proteomes" id="UP000006727"/>
    </source>
</evidence>
<feature type="region of interest" description="Disordered" evidence="3">
    <location>
        <begin position="31"/>
        <end position="54"/>
    </location>
</feature>
<organism evidence="4">
    <name type="scientific">Physcomitrium patens</name>
    <name type="common">Spreading-leaved earth moss</name>
    <name type="synonym">Physcomitrella patens</name>
    <dbReference type="NCBI Taxonomy" id="3218"/>
    <lineage>
        <taxon>Eukaryota</taxon>
        <taxon>Viridiplantae</taxon>
        <taxon>Streptophyta</taxon>
        <taxon>Embryophyta</taxon>
        <taxon>Bryophyta</taxon>
        <taxon>Bryophytina</taxon>
        <taxon>Bryopsida</taxon>
        <taxon>Funariidae</taxon>
        <taxon>Funariales</taxon>
        <taxon>Funariaceae</taxon>
        <taxon>Physcomitrium</taxon>
    </lineage>
</organism>
<dbReference type="Gramene" id="Pp3c8_24690V3.2">
    <property type="protein sequence ID" value="PAC:32965281.CDS.1"/>
    <property type="gene ID" value="Pp3c8_24690"/>
</dbReference>
<dbReference type="EnsemblPlants" id="Pp3c8_24690V3.1">
    <property type="protein sequence ID" value="PAC:32965280.CDS.1"/>
    <property type="gene ID" value="Pp3c8_24690"/>
</dbReference>
<dbReference type="GO" id="GO:0032875">
    <property type="term" value="P:regulation of DNA endoreduplication"/>
    <property type="evidence" value="ECO:0007669"/>
    <property type="project" value="InterPro"/>
</dbReference>
<dbReference type="AlphaFoldDB" id="A0A2K1K8L7"/>
<keyword evidence="2" id="KW-0131">Cell cycle</keyword>
<evidence type="ECO:0000313" key="4">
    <source>
        <dbReference type="EMBL" id="PNR50124.1"/>
    </source>
</evidence>
<dbReference type="EnsemblPlants" id="Pp3c8_24690V3.3">
    <property type="protein sequence ID" value="PAC:32965282.CDS.1"/>
    <property type="gene ID" value="Pp3c8_24690"/>
</dbReference>
<dbReference type="PaxDb" id="3218-PP1S221_18V6.1"/>
<dbReference type="EMBL" id="ABEU02000008">
    <property type="protein sequence ID" value="PNR50124.1"/>
    <property type="molecule type" value="Genomic_DNA"/>
</dbReference>
<gene>
    <name evidence="5" type="primary">LOC112285544</name>
    <name evidence="4" type="ORF">PHYPA_012021</name>
</gene>
<dbReference type="GO" id="GO:0004860">
    <property type="term" value="F:protein kinase inhibitor activity"/>
    <property type="evidence" value="ECO:0007669"/>
    <property type="project" value="UniProtKB-KW"/>
</dbReference>
<dbReference type="Gramene" id="Pp3c8_24690V3.3">
    <property type="protein sequence ID" value="PAC:32965282.CDS.1"/>
    <property type="gene ID" value="Pp3c8_24690"/>
</dbReference>
<dbReference type="EnsemblPlants" id="Pp3c8_24690V3.2">
    <property type="protein sequence ID" value="PAC:32965281.CDS.1"/>
    <property type="gene ID" value="Pp3c8_24690"/>
</dbReference>
<name>A0A2K1K8L7_PHYPA</name>
<dbReference type="PANTHER" id="PTHR33142">
    <property type="entry name" value="CYCLIN-DEPENDENT PROTEIN KINASE INHIBITOR SMR13"/>
    <property type="match status" value="1"/>
</dbReference>
<dbReference type="Gramene" id="Pp3c8_24690V3.1">
    <property type="protein sequence ID" value="PAC:32965280.CDS.1"/>
    <property type="gene ID" value="Pp3c8_24690"/>
</dbReference>
<keyword evidence="6" id="KW-1185">Reference proteome</keyword>
<accession>A0A2K1K8L7</accession>
<protein>
    <submittedName>
        <fullName evidence="4 5">Uncharacterized protein</fullName>
    </submittedName>
</protein>
<proteinExistence type="predicted"/>
<evidence type="ECO:0000256" key="2">
    <source>
        <dbReference type="ARBA" id="ARBA00023306"/>
    </source>
</evidence>
<dbReference type="FunCoup" id="A0A2K1K8L7">
    <property type="interactions" value="5"/>
</dbReference>
<reference evidence="5" key="3">
    <citation type="submission" date="2020-12" db="UniProtKB">
        <authorList>
            <consortium name="EnsemblPlants"/>
        </authorList>
    </citation>
    <scope>IDENTIFICATION</scope>
</reference>
<evidence type="ECO:0000313" key="5">
    <source>
        <dbReference type="EnsemblPlants" id="PAC:32965280.CDS.1"/>
    </source>
</evidence>
<dbReference type="PANTHER" id="PTHR33142:SF8">
    <property type="entry name" value="CYCLIN-DEPENDENT PROTEIN KINASE INHIBITOR SMR9"/>
    <property type="match status" value="1"/>
</dbReference>
<dbReference type="Proteomes" id="UP000006727">
    <property type="component" value="Chromosome 8"/>
</dbReference>
<sequence length="138" mass="14928">MAPTMLFTQSDQGSVESMRLKGTLISLRPSRAASKRLTVGGTSHTSHQNASRTKSSLTLDLSFLSGGEDAFNSEESGCETPKSEEHRIPDVDIDFCPPAPKKPRSMRRSALICAIECESSDVVSKANLGLQVSSCYLY</sequence>
<reference evidence="4 6" key="1">
    <citation type="journal article" date="2008" name="Science">
        <title>The Physcomitrella genome reveals evolutionary insights into the conquest of land by plants.</title>
        <authorList>
            <person name="Rensing S."/>
            <person name="Lang D."/>
            <person name="Zimmer A."/>
            <person name="Terry A."/>
            <person name="Salamov A."/>
            <person name="Shapiro H."/>
            <person name="Nishiyama T."/>
            <person name="Perroud P.-F."/>
            <person name="Lindquist E."/>
            <person name="Kamisugi Y."/>
            <person name="Tanahashi T."/>
            <person name="Sakakibara K."/>
            <person name="Fujita T."/>
            <person name="Oishi K."/>
            <person name="Shin-I T."/>
            <person name="Kuroki Y."/>
            <person name="Toyoda A."/>
            <person name="Suzuki Y."/>
            <person name="Hashimoto A."/>
            <person name="Yamaguchi K."/>
            <person name="Sugano A."/>
            <person name="Kohara Y."/>
            <person name="Fujiyama A."/>
            <person name="Anterola A."/>
            <person name="Aoki S."/>
            <person name="Ashton N."/>
            <person name="Barbazuk W.B."/>
            <person name="Barker E."/>
            <person name="Bennetzen J."/>
            <person name="Bezanilla M."/>
            <person name="Blankenship R."/>
            <person name="Cho S.H."/>
            <person name="Dutcher S."/>
            <person name="Estelle M."/>
            <person name="Fawcett J.A."/>
            <person name="Gundlach H."/>
            <person name="Hanada K."/>
            <person name="Heyl A."/>
            <person name="Hicks K.A."/>
            <person name="Hugh J."/>
            <person name="Lohr M."/>
            <person name="Mayer K."/>
            <person name="Melkozernov A."/>
            <person name="Murata T."/>
            <person name="Nelson D."/>
            <person name="Pils B."/>
            <person name="Prigge M."/>
            <person name="Reiss B."/>
            <person name="Renner T."/>
            <person name="Rombauts S."/>
            <person name="Rushton P."/>
            <person name="Sanderfoot A."/>
            <person name="Schween G."/>
            <person name="Shiu S.-H."/>
            <person name="Stueber K."/>
            <person name="Theodoulou F.L."/>
            <person name="Tu H."/>
            <person name="Van de Peer Y."/>
            <person name="Verrier P.J."/>
            <person name="Waters E."/>
            <person name="Wood A."/>
            <person name="Yang L."/>
            <person name="Cove D."/>
            <person name="Cuming A."/>
            <person name="Hasebe M."/>
            <person name="Lucas S."/>
            <person name="Mishler D.B."/>
            <person name="Reski R."/>
            <person name="Grigoriev I."/>
            <person name="Quatrano R.S."/>
            <person name="Boore J.L."/>
        </authorList>
    </citation>
    <scope>NUCLEOTIDE SEQUENCE [LARGE SCALE GENOMIC DNA]</scope>
    <source>
        <strain evidence="5 6">cv. Gransden 2004</strain>
    </source>
</reference>